<name>Q98PK7_MYCPU</name>
<dbReference type="HOGENOM" id="CLU_2667201_0_0_14"/>
<proteinExistence type="predicted"/>
<gene>
    <name evidence="1" type="ordered locus">MYPU_7150</name>
</gene>
<dbReference type="EMBL" id="AL445565">
    <property type="protein sequence ID" value="CAC13888.1"/>
    <property type="molecule type" value="Genomic_DNA"/>
</dbReference>
<accession>Q98PK7</accession>
<protein>
    <submittedName>
        <fullName evidence="1">Uncharacterized protein</fullName>
    </submittedName>
</protein>
<reference evidence="1 2" key="1">
    <citation type="journal article" date="2001" name="Nucleic Acids Res.">
        <title>The complete genome sequence of the murine respiratory pathogen Mycoplasma pulmonis.</title>
        <authorList>
            <person name="Chambaud I."/>
            <person name="Heilig R."/>
            <person name="Ferris S."/>
            <person name="Barbe V."/>
            <person name="Samson D."/>
            <person name="Galisson F."/>
            <person name="Moszer I."/>
            <person name="Dybvig K."/>
            <person name="Wroblewski H."/>
            <person name="Viari A."/>
            <person name="Rocha E.P.C."/>
            <person name="Blanchard A."/>
        </authorList>
    </citation>
    <scope>NUCLEOTIDE SEQUENCE [LARGE SCALE GENOMIC DNA]</scope>
    <source>
        <strain evidence="1 2">UAB CTIP</strain>
    </source>
</reference>
<keyword evidence="2" id="KW-1185">Reference proteome</keyword>
<sequence>MLSSTINNLFLKISAQFQGALILWKKSLLYYFNKLNKKQLTKNIVSCFSYKIFVKKLIVFSNELELNFFGISFQF</sequence>
<evidence type="ECO:0000313" key="1">
    <source>
        <dbReference type="EMBL" id="CAC13888.1"/>
    </source>
</evidence>
<dbReference type="Proteomes" id="UP000000528">
    <property type="component" value="Chromosome"/>
</dbReference>
<dbReference type="PIR" id="C90601">
    <property type="entry name" value="C90601"/>
</dbReference>
<dbReference type="STRING" id="272635.gene:17577326"/>
<evidence type="ECO:0000313" key="2">
    <source>
        <dbReference type="Proteomes" id="UP000000528"/>
    </source>
</evidence>
<dbReference type="AlphaFoldDB" id="Q98PK7"/>
<organism evidence="2">
    <name type="scientific">Mycoplasmopsis pulmonis (strain UAB CTIP)</name>
    <name type="common">Mycoplasma pulmonis</name>
    <dbReference type="NCBI Taxonomy" id="272635"/>
    <lineage>
        <taxon>Bacteria</taxon>
        <taxon>Bacillati</taxon>
        <taxon>Mycoplasmatota</taxon>
        <taxon>Mycoplasmoidales</taxon>
        <taxon>Metamycoplasmataceae</taxon>
        <taxon>Mycoplasmopsis</taxon>
    </lineage>
</organism>
<dbReference type="KEGG" id="mpu:MYPU_7150"/>